<dbReference type="InterPro" id="IPR029063">
    <property type="entry name" value="SAM-dependent_MTases_sf"/>
</dbReference>
<keyword evidence="3 5" id="KW-0808">Transferase</keyword>
<dbReference type="Proteomes" id="UP000242877">
    <property type="component" value="Unassembled WGS sequence"/>
</dbReference>
<keyword evidence="6" id="KW-1185">Reference proteome</keyword>
<dbReference type="GO" id="GO:0003676">
    <property type="term" value="F:nucleic acid binding"/>
    <property type="evidence" value="ECO:0007669"/>
    <property type="project" value="InterPro"/>
</dbReference>
<dbReference type="Gene3D" id="3.40.50.150">
    <property type="entry name" value="Vaccinia Virus protein VP39"/>
    <property type="match status" value="1"/>
</dbReference>
<dbReference type="PROSITE" id="PS00092">
    <property type="entry name" value="N6_MTASE"/>
    <property type="match status" value="1"/>
</dbReference>
<dbReference type="AlphaFoldDB" id="A0A168DH57"/>
<proteinExistence type="inferred from homology"/>
<dbReference type="GO" id="GO:0035657">
    <property type="term" value="C:eRF1 methyltransferase complex"/>
    <property type="evidence" value="ECO:0007669"/>
    <property type="project" value="TreeGrafter"/>
</dbReference>
<dbReference type="OrthoDB" id="406152at2759"/>
<evidence type="ECO:0000313" key="6">
    <source>
        <dbReference type="Proteomes" id="UP000242877"/>
    </source>
</evidence>
<comment type="caution">
    <text evidence="5">The sequence shown here is derived from an EMBL/GenBank/DDBJ whole genome shotgun (WGS) entry which is preliminary data.</text>
</comment>
<gene>
    <name evidence="5" type="ORF">AAP_00004</name>
</gene>
<dbReference type="InterPro" id="IPR002052">
    <property type="entry name" value="DNA_methylase_N6_adenine_CS"/>
</dbReference>
<comment type="similarity">
    <text evidence="1">Belongs to the eukaryotic/archaeal PrmC-related family.</text>
</comment>
<reference evidence="5 6" key="1">
    <citation type="journal article" date="2016" name="Genome Biol. Evol.">
        <title>Divergent and convergent evolution of fungal pathogenicity.</title>
        <authorList>
            <person name="Shang Y."/>
            <person name="Xiao G."/>
            <person name="Zheng P."/>
            <person name="Cen K."/>
            <person name="Zhan S."/>
            <person name="Wang C."/>
        </authorList>
    </citation>
    <scope>NUCLEOTIDE SEQUENCE [LARGE SCALE GENOMIC DNA]</scope>
    <source>
        <strain evidence="5 6">ARSEF 7405</strain>
    </source>
</reference>
<dbReference type="InterPro" id="IPR052190">
    <property type="entry name" value="Euk-Arch_PrmC-MTase"/>
</dbReference>
<accession>A0A168DH57</accession>
<organism evidence="5 6">
    <name type="scientific">Ascosphaera apis ARSEF 7405</name>
    <dbReference type="NCBI Taxonomy" id="392613"/>
    <lineage>
        <taxon>Eukaryota</taxon>
        <taxon>Fungi</taxon>
        <taxon>Dikarya</taxon>
        <taxon>Ascomycota</taxon>
        <taxon>Pezizomycotina</taxon>
        <taxon>Eurotiomycetes</taxon>
        <taxon>Eurotiomycetidae</taxon>
        <taxon>Onygenales</taxon>
        <taxon>Ascosphaeraceae</taxon>
        <taxon>Ascosphaera</taxon>
    </lineage>
</organism>
<evidence type="ECO:0000313" key="5">
    <source>
        <dbReference type="EMBL" id="KZZ97743.1"/>
    </source>
</evidence>
<dbReference type="EMBL" id="AZGZ01000001">
    <property type="protein sequence ID" value="KZZ97743.1"/>
    <property type="molecule type" value="Genomic_DNA"/>
</dbReference>
<dbReference type="SUPFAM" id="SSF53335">
    <property type="entry name" value="S-adenosyl-L-methionine-dependent methyltransferases"/>
    <property type="match status" value="1"/>
</dbReference>
<evidence type="ECO:0000256" key="2">
    <source>
        <dbReference type="ARBA" id="ARBA00022603"/>
    </source>
</evidence>
<dbReference type="PANTHER" id="PTHR45875:SF1">
    <property type="entry name" value="METHYLTRANSFERASE N6AMT1"/>
    <property type="match status" value="1"/>
</dbReference>
<dbReference type="GO" id="GO:0032259">
    <property type="term" value="P:methylation"/>
    <property type="evidence" value="ECO:0007669"/>
    <property type="project" value="UniProtKB-KW"/>
</dbReference>
<evidence type="ECO:0000256" key="4">
    <source>
        <dbReference type="ARBA" id="ARBA00022691"/>
    </source>
</evidence>
<keyword evidence="2 5" id="KW-0489">Methyltransferase</keyword>
<dbReference type="VEuPathDB" id="FungiDB:AAP_00004"/>
<dbReference type="GO" id="GO:0008757">
    <property type="term" value="F:S-adenosylmethionine-dependent methyltransferase activity"/>
    <property type="evidence" value="ECO:0007669"/>
    <property type="project" value="TreeGrafter"/>
</dbReference>
<dbReference type="PANTHER" id="PTHR45875">
    <property type="entry name" value="METHYLTRANSFERASE N6AMT1"/>
    <property type="match status" value="1"/>
</dbReference>
<dbReference type="GO" id="GO:0008276">
    <property type="term" value="F:protein methyltransferase activity"/>
    <property type="evidence" value="ECO:0007669"/>
    <property type="project" value="TreeGrafter"/>
</dbReference>
<name>A0A168DH57_9EURO</name>
<protein>
    <submittedName>
        <fullName evidence="5">Methyltransferase</fullName>
    </submittedName>
</protein>
<evidence type="ECO:0000256" key="3">
    <source>
        <dbReference type="ARBA" id="ARBA00022679"/>
    </source>
</evidence>
<evidence type="ECO:0000256" key="1">
    <source>
        <dbReference type="ARBA" id="ARBA00006149"/>
    </source>
</evidence>
<sequence length="266" mass="29744">MLPTPSTDHVSFRTIYEPAEDSYLFLDTLSSESECLWLHKHFDIDSADLNANVPPPLVVEVGTGSGVVLAFAAANAQHIFGRNDLLALGVDLNMDACQATHKTVNIAIDEKIRESNTTQRSENQQRPHLLTTINGDLCSALRSKSIDVLLFNPPYVPTPELPAPSADLESMSKFDRESYLLALSYAGGDKGMEITENLLAQIPNILSERGVAYILFCKQNEPQMVQQRIREWEGGEKWHAEIVGNSGEKAGWERLVIMRIWRRHED</sequence>
<keyword evidence="4" id="KW-0949">S-adenosyl-L-methionine</keyword>